<evidence type="ECO:0000313" key="4">
    <source>
        <dbReference type="Proteomes" id="UP000433652"/>
    </source>
</evidence>
<dbReference type="InterPro" id="IPR037401">
    <property type="entry name" value="SnoaL-like"/>
</dbReference>
<evidence type="ECO:0000313" key="3">
    <source>
        <dbReference type="EMBL" id="MXO60612.1"/>
    </source>
</evidence>
<dbReference type="Pfam" id="PF13577">
    <property type="entry name" value="SnoaL_4"/>
    <property type="match status" value="1"/>
</dbReference>
<gene>
    <name evidence="3" type="ORF">GRI89_13790</name>
</gene>
<dbReference type="Gene3D" id="3.10.450.50">
    <property type="match status" value="1"/>
</dbReference>
<dbReference type="OrthoDB" id="7510033at2"/>
<name>A0A6I4T1V3_9SPHN</name>
<dbReference type="SUPFAM" id="SSF54427">
    <property type="entry name" value="NTF2-like"/>
    <property type="match status" value="1"/>
</dbReference>
<dbReference type="EMBL" id="WTYM01000052">
    <property type="protein sequence ID" value="MXO60612.1"/>
    <property type="molecule type" value="Genomic_DNA"/>
</dbReference>
<dbReference type="InterPro" id="IPR032710">
    <property type="entry name" value="NTF2-like_dom_sf"/>
</dbReference>
<reference evidence="3 4" key="1">
    <citation type="submission" date="2019-12" db="EMBL/GenBank/DDBJ databases">
        <title>Genomic-based taxomic classification of the family Erythrobacteraceae.</title>
        <authorList>
            <person name="Xu L."/>
        </authorList>
    </citation>
    <scope>NUCLEOTIDE SEQUENCE [LARGE SCALE GENOMIC DNA]</scope>
    <source>
        <strain evidence="3 4">MCCC 1K01500</strain>
    </source>
</reference>
<feature type="signal peptide" evidence="1">
    <location>
        <begin position="1"/>
        <end position="25"/>
    </location>
</feature>
<proteinExistence type="predicted"/>
<feature type="chain" id="PRO_5026191866" description="SnoaL-like domain-containing protein" evidence="1">
    <location>
        <begin position="26"/>
        <end position="197"/>
    </location>
</feature>
<evidence type="ECO:0000256" key="1">
    <source>
        <dbReference type="SAM" id="SignalP"/>
    </source>
</evidence>
<protein>
    <recommendedName>
        <fullName evidence="2">SnoaL-like domain-containing protein</fullName>
    </recommendedName>
</protein>
<organism evidence="3 4">
    <name type="scientific">Croceibacterium salegens</name>
    <dbReference type="NCBI Taxonomy" id="1737568"/>
    <lineage>
        <taxon>Bacteria</taxon>
        <taxon>Pseudomonadati</taxon>
        <taxon>Pseudomonadota</taxon>
        <taxon>Alphaproteobacteria</taxon>
        <taxon>Sphingomonadales</taxon>
        <taxon>Erythrobacteraceae</taxon>
        <taxon>Croceibacterium</taxon>
    </lineage>
</organism>
<keyword evidence="4" id="KW-1185">Reference proteome</keyword>
<feature type="domain" description="SnoaL-like" evidence="2">
    <location>
        <begin position="41"/>
        <end position="173"/>
    </location>
</feature>
<keyword evidence="1" id="KW-0732">Signal</keyword>
<comment type="caution">
    <text evidence="3">The sequence shown here is derived from an EMBL/GenBank/DDBJ whole genome shotgun (WGS) entry which is preliminary data.</text>
</comment>
<dbReference type="Proteomes" id="UP000433652">
    <property type="component" value="Unassembled WGS sequence"/>
</dbReference>
<dbReference type="RefSeq" id="WP_159796740.1">
    <property type="nucleotide sequence ID" value="NZ_WTYM01000052.1"/>
</dbReference>
<dbReference type="AlphaFoldDB" id="A0A6I4T1V3"/>
<accession>A0A6I4T1V3</accession>
<sequence>MHLSKLALAAIAGLSLSTPLAIAWAAQHGEEAIVYGPNYGNDRAEIEDLMSRYLYAFDWQDGEAYAATFTEDGILDFAGGVEHGHAELKKVMDDMAVREKAKADASFPYHRQRVRHYVTNLVLEIDGDTARSTSYWWEFNNDARAGRPYLGTYGHYEDELKKVDGRWLFARRKIYNEENPNMRATDDNPVYRPKPGA</sequence>
<evidence type="ECO:0000259" key="2">
    <source>
        <dbReference type="Pfam" id="PF13577"/>
    </source>
</evidence>